<reference evidence="2 3" key="1">
    <citation type="submission" date="2024-01" db="EMBL/GenBank/DDBJ databases">
        <title>Draft genome sequence of Gordonia sp. PKS22-38.</title>
        <authorList>
            <person name="Suphannarot A."/>
            <person name="Mingma R."/>
        </authorList>
    </citation>
    <scope>NUCLEOTIDE SEQUENCE [LARGE SCALE GENOMIC DNA]</scope>
    <source>
        <strain evidence="2 3">PKS22-38</strain>
    </source>
</reference>
<evidence type="ECO:0000313" key="2">
    <source>
        <dbReference type="EMBL" id="MEE4023205.1"/>
    </source>
</evidence>
<feature type="compositionally biased region" description="Polar residues" evidence="1">
    <location>
        <begin position="117"/>
        <end position="129"/>
    </location>
</feature>
<dbReference type="RefSeq" id="WP_330504481.1">
    <property type="nucleotide sequence ID" value="NZ_JAZDUE010000006.1"/>
</dbReference>
<evidence type="ECO:0000313" key="3">
    <source>
        <dbReference type="Proteomes" id="UP001335729"/>
    </source>
</evidence>
<evidence type="ECO:0008006" key="4">
    <source>
        <dbReference type="Google" id="ProtNLM"/>
    </source>
</evidence>
<sequence>MIGADVSVARFTTATGLVGLAVAVIAGCGTAAPPVTQSSSAPTTTTSANVYERQRTAGVQAALDVLDDALRSGDPKLVDTVVDEAAAPGFRRHLQVIAANLGGHAVPAESVAPESVPTASVSAESSAAPRSTDERESPTASPSSPTSVPTIPPRGTALRLKEFRYEVVPSTEAEVLVPAGLQQRLDAQGSSDSWVAPVDLRYALGGADTPGLDEPEVTVNMQLVMARYGDDWKVVGDATAIGGTAAPAQLWDLPGLAATDVATDGGTSVIASYPGTAETVDRVRGMLPGAVVAVDDFWGEDWPRRTAVVATDRPAEFRALARSAGTDVTGAAAATVYSRIDSDDDVAVGQRVILTPGADRLSDAALGVVLRHELTHIATRVVTAPGAPLWITEGVSEYVGRKGTYGRFDDAAPDLAAQIRAGDVPADFPADRDFAVDSEEAVVAYQSAWSVAAFVADRFGEDELRTLYTGVAADADPRRADQAISDALGVSRTDFVADWQRWLSTQVR</sequence>
<feature type="region of interest" description="Disordered" evidence="1">
    <location>
        <begin position="109"/>
        <end position="154"/>
    </location>
</feature>
<proteinExistence type="predicted"/>
<keyword evidence="3" id="KW-1185">Reference proteome</keyword>
<dbReference type="Proteomes" id="UP001335729">
    <property type="component" value="Unassembled WGS sequence"/>
</dbReference>
<organism evidence="2 3">
    <name type="scientific">Gordonia prachuapensis</name>
    <dbReference type="NCBI Taxonomy" id="3115651"/>
    <lineage>
        <taxon>Bacteria</taxon>
        <taxon>Bacillati</taxon>
        <taxon>Actinomycetota</taxon>
        <taxon>Actinomycetes</taxon>
        <taxon>Mycobacteriales</taxon>
        <taxon>Gordoniaceae</taxon>
        <taxon>Gordonia</taxon>
    </lineage>
</organism>
<comment type="caution">
    <text evidence="2">The sequence shown here is derived from an EMBL/GenBank/DDBJ whole genome shotgun (WGS) entry which is preliminary data.</text>
</comment>
<feature type="compositionally biased region" description="Low complexity" evidence="1">
    <location>
        <begin position="138"/>
        <end position="149"/>
    </location>
</feature>
<name>A0ABU7MS94_9ACTN</name>
<accession>A0ABU7MS94</accession>
<evidence type="ECO:0000256" key="1">
    <source>
        <dbReference type="SAM" id="MobiDB-lite"/>
    </source>
</evidence>
<protein>
    <recommendedName>
        <fullName evidence="4">Peptidase</fullName>
    </recommendedName>
</protein>
<gene>
    <name evidence="2" type="ORF">V1Y59_08960</name>
</gene>
<dbReference type="EMBL" id="JAZDUE010000006">
    <property type="protein sequence ID" value="MEE4023205.1"/>
    <property type="molecule type" value="Genomic_DNA"/>
</dbReference>